<keyword evidence="4" id="KW-1185">Reference proteome</keyword>
<dbReference type="InterPro" id="IPR007109">
    <property type="entry name" value="Brix"/>
</dbReference>
<sequence>MGKTRRKKRRTHIPAEESVDPNAPPAPKSFVFKSGKVGKSVSRLVKDMRKVMEPQTAIKLKRKHNKVKDFLSVAGQIGVTQFLIFTQTDNGTNLRLARTPRGPTLCFRVLKYSLIGDVLSTQINPKSPKSEFKTSPLVVLNNFGGEENHMKLMTSMLQNMFPSININKMQLAEARRVVMFNYDPETKNIDFRHYCIGVKPVGISKSVRRIVTNNIPDLSNYQDISHVSESEAESGIETTVTLAQDFIGKINKKSDQRAIKLTEIGPRMELKLVKIQAELCAGEVLFHEFKEIKKMNQEREQRRKLKQMRRKEQERNVERKKLEKEAHRLVTSDSCESINDNDEDDIYKNRINDEYIMEGDDELFKEDLNDYNDFEEEEGDENESSSEENETKLQLSSKSNWKNSHQQRKNNFMKGKPKMSIKVGVKKRKRK</sequence>
<feature type="region of interest" description="Disordered" evidence="1">
    <location>
        <begin position="300"/>
        <end position="320"/>
    </location>
</feature>
<dbReference type="GO" id="GO:0006364">
    <property type="term" value="P:rRNA processing"/>
    <property type="evidence" value="ECO:0007669"/>
    <property type="project" value="InterPro"/>
</dbReference>
<evidence type="ECO:0000313" key="3">
    <source>
        <dbReference type="EMBL" id="CAG8506515.1"/>
    </source>
</evidence>
<dbReference type="PANTHER" id="PTHR12661:SF5">
    <property type="entry name" value="SUPPRESSOR OF SWI4 1 HOMOLOG"/>
    <property type="match status" value="1"/>
</dbReference>
<name>A0A9N9F3F6_9GLOM</name>
<dbReference type="GO" id="GO:0019843">
    <property type="term" value="F:rRNA binding"/>
    <property type="evidence" value="ECO:0007669"/>
    <property type="project" value="InterPro"/>
</dbReference>
<dbReference type="OrthoDB" id="10261452at2759"/>
<gene>
    <name evidence="3" type="ORF">DEBURN_LOCUS4952</name>
</gene>
<feature type="domain" description="Brix" evidence="2">
    <location>
        <begin position="27"/>
        <end position="281"/>
    </location>
</feature>
<dbReference type="InterPro" id="IPR045112">
    <property type="entry name" value="PPAN-like"/>
</dbReference>
<dbReference type="Proteomes" id="UP000789706">
    <property type="component" value="Unassembled WGS sequence"/>
</dbReference>
<feature type="compositionally biased region" description="Polar residues" evidence="1">
    <location>
        <begin position="392"/>
        <end position="404"/>
    </location>
</feature>
<feature type="region of interest" description="Disordered" evidence="1">
    <location>
        <begin position="325"/>
        <end position="344"/>
    </location>
</feature>
<dbReference type="PANTHER" id="PTHR12661">
    <property type="entry name" value="PETER PAN-RELATED"/>
    <property type="match status" value="1"/>
</dbReference>
<evidence type="ECO:0000259" key="2">
    <source>
        <dbReference type="PROSITE" id="PS50833"/>
    </source>
</evidence>
<dbReference type="Pfam" id="PF04427">
    <property type="entry name" value="Brix"/>
    <property type="match status" value="1"/>
</dbReference>
<comment type="caution">
    <text evidence="3">The sequence shown here is derived from an EMBL/GenBank/DDBJ whole genome shotgun (WGS) entry which is preliminary data.</text>
</comment>
<feature type="compositionally biased region" description="Basic residues" evidence="1">
    <location>
        <begin position="1"/>
        <end position="12"/>
    </location>
</feature>
<feature type="compositionally biased region" description="Basic and acidic residues" evidence="1">
    <location>
        <begin position="310"/>
        <end position="320"/>
    </location>
</feature>
<dbReference type="AlphaFoldDB" id="A0A9N9F3F6"/>
<feature type="compositionally biased region" description="Acidic residues" evidence="1">
    <location>
        <begin position="374"/>
        <end position="388"/>
    </location>
</feature>
<accession>A0A9N9F3F6</accession>
<dbReference type="EMBL" id="CAJVPK010000409">
    <property type="protein sequence ID" value="CAG8506515.1"/>
    <property type="molecule type" value="Genomic_DNA"/>
</dbReference>
<proteinExistence type="predicted"/>
<dbReference type="SMART" id="SM00879">
    <property type="entry name" value="Brix"/>
    <property type="match status" value="1"/>
</dbReference>
<dbReference type="GO" id="GO:0030687">
    <property type="term" value="C:preribosome, large subunit precursor"/>
    <property type="evidence" value="ECO:0007669"/>
    <property type="project" value="TreeGrafter"/>
</dbReference>
<reference evidence="3" key="1">
    <citation type="submission" date="2021-06" db="EMBL/GenBank/DDBJ databases">
        <authorList>
            <person name="Kallberg Y."/>
            <person name="Tangrot J."/>
            <person name="Rosling A."/>
        </authorList>
    </citation>
    <scope>NUCLEOTIDE SEQUENCE</scope>
    <source>
        <strain evidence="3">AZ414A</strain>
    </source>
</reference>
<organism evidence="3 4">
    <name type="scientific">Diversispora eburnea</name>
    <dbReference type="NCBI Taxonomy" id="1213867"/>
    <lineage>
        <taxon>Eukaryota</taxon>
        <taxon>Fungi</taxon>
        <taxon>Fungi incertae sedis</taxon>
        <taxon>Mucoromycota</taxon>
        <taxon>Glomeromycotina</taxon>
        <taxon>Glomeromycetes</taxon>
        <taxon>Diversisporales</taxon>
        <taxon>Diversisporaceae</taxon>
        <taxon>Diversispora</taxon>
    </lineage>
</organism>
<dbReference type="Gene3D" id="3.40.50.10480">
    <property type="entry name" value="Probable brix-domain ribosomal biogenesis protein"/>
    <property type="match status" value="1"/>
</dbReference>
<dbReference type="PROSITE" id="PS50833">
    <property type="entry name" value="BRIX"/>
    <property type="match status" value="1"/>
</dbReference>
<protein>
    <submittedName>
        <fullName evidence="3">5183_t:CDS:1</fullName>
    </submittedName>
</protein>
<feature type="region of interest" description="Disordered" evidence="1">
    <location>
        <begin position="374"/>
        <end position="431"/>
    </location>
</feature>
<evidence type="ECO:0000256" key="1">
    <source>
        <dbReference type="SAM" id="MobiDB-lite"/>
    </source>
</evidence>
<evidence type="ECO:0000313" key="4">
    <source>
        <dbReference type="Proteomes" id="UP000789706"/>
    </source>
</evidence>
<feature type="region of interest" description="Disordered" evidence="1">
    <location>
        <begin position="1"/>
        <end position="31"/>
    </location>
</feature>
<dbReference type="GO" id="GO:0000027">
    <property type="term" value="P:ribosomal large subunit assembly"/>
    <property type="evidence" value="ECO:0007669"/>
    <property type="project" value="TreeGrafter"/>
</dbReference>
<feature type="compositionally biased region" description="Basic residues" evidence="1">
    <location>
        <begin position="415"/>
        <end position="431"/>
    </location>
</feature>